<feature type="coiled-coil region" evidence="19">
    <location>
        <begin position="1537"/>
        <end position="1571"/>
    </location>
</feature>
<dbReference type="InterPro" id="IPR050774">
    <property type="entry name" value="KCMF1/Dystrophin"/>
</dbReference>
<evidence type="ECO:0000256" key="19">
    <source>
        <dbReference type="SAM" id="Coils"/>
    </source>
</evidence>
<feature type="domain" description="Calponin-homology (CH)" evidence="21">
    <location>
        <begin position="11"/>
        <end position="115"/>
    </location>
</feature>
<dbReference type="Proteomes" id="UP000694408">
    <property type="component" value="Unplaced"/>
</dbReference>
<dbReference type="GO" id="GO:0042383">
    <property type="term" value="C:sarcolemma"/>
    <property type="evidence" value="ECO:0007669"/>
    <property type="project" value="UniProtKB-SubCell"/>
</dbReference>
<feature type="coiled-coil region" evidence="19">
    <location>
        <begin position="2821"/>
        <end position="2855"/>
    </location>
</feature>
<dbReference type="GO" id="GO:0048666">
    <property type="term" value="P:neuron development"/>
    <property type="evidence" value="ECO:0007669"/>
    <property type="project" value="TreeGrafter"/>
</dbReference>
<dbReference type="FunFam" id="1.20.58.60:FF:000183">
    <property type="entry name" value="dystrophin isoform X2"/>
    <property type="match status" value="1"/>
</dbReference>
<feature type="coiled-coil region" evidence="19">
    <location>
        <begin position="2481"/>
        <end position="2542"/>
    </location>
</feature>
<evidence type="ECO:0000313" key="23">
    <source>
        <dbReference type="Ensembl" id="ENSJHYP00000015912.1"/>
    </source>
</evidence>
<dbReference type="Pfam" id="PF00397">
    <property type="entry name" value="WW"/>
    <property type="match status" value="1"/>
</dbReference>
<evidence type="ECO:0000259" key="22">
    <source>
        <dbReference type="PROSITE" id="PS50135"/>
    </source>
</evidence>
<evidence type="ECO:0000256" key="10">
    <source>
        <dbReference type="ARBA" id="ARBA00023018"/>
    </source>
</evidence>
<dbReference type="CDD" id="cd21231">
    <property type="entry name" value="CH_DMD_rpt1"/>
    <property type="match status" value="1"/>
</dbReference>
<dbReference type="FunFam" id="1.10.238.10:FF:000008">
    <property type="entry name" value="Dystrophin isoform 2"/>
    <property type="match status" value="1"/>
</dbReference>
<dbReference type="InterPro" id="IPR036020">
    <property type="entry name" value="WW_dom_sf"/>
</dbReference>
<evidence type="ECO:0000256" key="6">
    <source>
        <dbReference type="ARBA" id="ARBA00022737"/>
    </source>
</evidence>
<comment type="subcellular location">
    <subcellularLocation>
        <location evidence="2">Cell membrane</location>
        <location evidence="2">Sarcolemma</location>
        <topology evidence="2">Peripheral membrane protein</topology>
        <orientation evidence="2">Cytoplasmic side</orientation>
    </subcellularLocation>
    <subcellularLocation>
        <location evidence="1 17">Cytoplasm</location>
        <location evidence="1 17">Cytoskeleton</location>
    </subcellularLocation>
    <subcellularLocation>
        <location evidence="15">Postsynaptic cell membrane</location>
    </subcellularLocation>
</comment>
<keyword evidence="7 18" id="KW-0863">Zinc-finger</keyword>
<keyword evidence="13 17" id="KW-0206">Cytoskeleton</keyword>
<dbReference type="FunFam" id="1.20.58.60:FF:000056">
    <property type="entry name" value="utrophin isoform X1"/>
    <property type="match status" value="1"/>
</dbReference>
<dbReference type="SMART" id="SM00150">
    <property type="entry name" value="SPEC"/>
    <property type="match status" value="20"/>
</dbReference>
<dbReference type="SUPFAM" id="SSF47473">
    <property type="entry name" value="EF-hand"/>
    <property type="match status" value="2"/>
</dbReference>
<dbReference type="Pfam" id="PF00569">
    <property type="entry name" value="ZZ"/>
    <property type="match status" value="1"/>
</dbReference>
<dbReference type="FunFam" id="1.20.58.60:FF:000075">
    <property type="entry name" value="utrophin isoform X1"/>
    <property type="match status" value="1"/>
</dbReference>
<name>A0A8C5JBE2_JUNHY</name>
<keyword evidence="11 17" id="KW-0472">Membrane</keyword>
<dbReference type="Gene3D" id="1.10.238.10">
    <property type="entry name" value="EF-hand"/>
    <property type="match status" value="2"/>
</dbReference>
<dbReference type="Gene3D" id="1.20.58.60">
    <property type="match status" value="16"/>
</dbReference>
<dbReference type="InterPro" id="IPR001589">
    <property type="entry name" value="Actinin_actin-bd_CS"/>
</dbReference>
<dbReference type="GO" id="GO:0016010">
    <property type="term" value="C:dystrophin-associated glycoprotein complex"/>
    <property type="evidence" value="ECO:0007669"/>
    <property type="project" value="UniProtKB-ARBA"/>
</dbReference>
<dbReference type="PROSITE" id="PS01159">
    <property type="entry name" value="WW_DOMAIN_1"/>
    <property type="match status" value="1"/>
</dbReference>
<dbReference type="PROSITE" id="PS00020">
    <property type="entry name" value="ACTININ_2"/>
    <property type="match status" value="1"/>
</dbReference>
<evidence type="ECO:0000256" key="3">
    <source>
        <dbReference type="ARBA" id="ARBA00022475"/>
    </source>
</evidence>
<keyword evidence="19" id="KW-0175">Coiled coil</keyword>
<dbReference type="CDD" id="cd00176">
    <property type="entry name" value="SPEC"/>
    <property type="match status" value="12"/>
</dbReference>
<dbReference type="Gene3D" id="3.30.60.90">
    <property type="match status" value="1"/>
</dbReference>
<dbReference type="GO" id="GO:0120025">
    <property type="term" value="C:plasma membrane bounded cell projection"/>
    <property type="evidence" value="ECO:0007669"/>
    <property type="project" value="UniProtKB-ARBA"/>
</dbReference>
<reference evidence="23" key="2">
    <citation type="submission" date="2025-09" db="UniProtKB">
        <authorList>
            <consortium name="Ensembl"/>
        </authorList>
    </citation>
    <scope>IDENTIFICATION</scope>
</reference>
<dbReference type="GO" id="GO:0030016">
    <property type="term" value="C:myofibril"/>
    <property type="evidence" value="ECO:0007669"/>
    <property type="project" value="UniProtKB-ARBA"/>
</dbReference>
<dbReference type="InterPro" id="IPR036872">
    <property type="entry name" value="CH_dom_sf"/>
</dbReference>
<comment type="function">
    <text evidence="17">May play a role in anchoring the cytoskeleton to the plasma membrane.</text>
</comment>
<dbReference type="SMART" id="SM00291">
    <property type="entry name" value="ZnF_ZZ"/>
    <property type="match status" value="1"/>
</dbReference>
<dbReference type="Pfam" id="PF00435">
    <property type="entry name" value="Spectrin"/>
    <property type="match status" value="17"/>
</dbReference>
<dbReference type="Ensembl" id="ENSJHYT00000019194.1">
    <property type="protein sequence ID" value="ENSJHYP00000015912.1"/>
    <property type="gene ID" value="ENSJHYG00000010178.1"/>
</dbReference>
<evidence type="ECO:0000256" key="15">
    <source>
        <dbReference type="ARBA" id="ARBA00034100"/>
    </source>
</evidence>
<keyword evidence="9" id="KW-0106">Calcium</keyword>
<feature type="coiled-coil region" evidence="19">
    <location>
        <begin position="2101"/>
        <end position="2131"/>
    </location>
</feature>
<keyword evidence="12 17" id="KW-0009">Actin-binding</keyword>
<feature type="coiled-coil region" evidence="19">
    <location>
        <begin position="1018"/>
        <end position="1045"/>
    </location>
</feature>
<dbReference type="FunFam" id="1.20.58.60:FF:000091">
    <property type="entry name" value="dystrophin isoform X2"/>
    <property type="match status" value="1"/>
</dbReference>
<feature type="domain" description="ZZ-type" evidence="22">
    <location>
        <begin position="3207"/>
        <end position="3263"/>
    </location>
</feature>
<dbReference type="GO" id="GO:0099536">
    <property type="term" value="P:synaptic signaling"/>
    <property type="evidence" value="ECO:0007669"/>
    <property type="project" value="TreeGrafter"/>
</dbReference>
<dbReference type="InterPro" id="IPR001202">
    <property type="entry name" value="WW_dom"/>
</dbReference>
<dbReference type="FunFam" id="1.20.58.60:FF:000146">
    <property type="entry name" value="dystrophin isoform X2"/>
    <property type="match status" value="1"/>
</dbReference>
<dbReference type="PROSITE" id="PS50021">
    <property type="entry name" value="CH"/>
    <property type="match status" value="2"/>
</dbReference>
<dbReference type="GO" id="GO:0007519">
    <property type="term" value="P:skeletal muscle tissue development"/>
    <property type="evidence" value="ECO:0007669"/>
    <property type="project" value="TreeGrafter"/>
</dbReference>
<dbReference type="SUPFAM" id="SSF46966">
    <property type="entry name" value="Spectrin repeat"/>
    <property type="match status" value="17"/>
</dbReference>
<proteinExistence type="predicted"/>
<dbReference type="PROSITE" id="PS50020">
    <property type="entry name" value="WW_DOMAIN_2"/>
    <property type="match status" value="1"/>
</dbReference>
<dbReference type="PROSITE" id="PS50135">
    <property type="entry name" value="ZF_ZZ_2"/>
    <property type="match status" value="1"/>
</dbReference>
<accession>A0A8C5JBE2</accession>
<sequence length="3541" mass="408906">VTEVSTYEREDVQKKTFTKWINAQFAKFGRRHIEDLFNDFRDGRRLLELLECLTGQKLAKEKGSTKVHALNNVNKAIHFLQRNNVDLVNIGSSDIVDGNHKLTLGLIWNIILHWQVKDVMKNIMAGLQQTNSEMILLSWVRQSTRKYPQVNVTNFTTSWSDGLAFNALLHSHRPDLFDWNAVASQQSPVQRLDHAFSIARQHLGIEKLLDPEDVAAAYPDKKSILMYVTSLFQALPQQVTMEAIREVEMLPRHTRITREEHVEVHEQHFSQEITVSVPQGPSPSPKPRFKSYAYAQAVYVTTPDQKRRQVPPQVLASVEEKKFSTVRMGSGDLENYQTALEEVLTWLLSAEDALQAQGDISNDVEVVKEQFHTHEGFMMELTAHQGRVGNVLQVGSQLLSTGKLSDEEENEIQEQMNLLNSRWESLRVASMEKQSNLHKVLMDLQNQQLAQLAEWLTKTEERTKKTDLEPLGPDLEDLKHQIEEHKAFQEDLEQEQVKVNSLTHMVVVVDENSGDRATAALEEQLQHFGKRWAAICRWTEERWVLLQDILRKWQHFAEEQCLFDAWLTEKEDAVSKIQTTGFGDQNEMLTNLSKLAILKGDIEMKRQMMSKLKLLSQDLLVAVKNKAVAQKLESRLENFAQRWESLVQKVESNSKQISQAVTTTQTSLTQTTVMETVTMVTTREQILVKHAKEELPPPPPHKKRQLLVDSEIRKRFDSDTTELHSWMTRSEALLQSPEFAIFRKEGNLSDLRERVNAIQREKPEKYRKLQDASRSAEALVEQMVNEGLNPDNIRQASEQLKSRWIEFCQLLSERLAWLEYQNNIIDFYSQLQQLEQTAIAAENWLRTQPTPATDPATVKAQLERCKDEIIRMSTLQPQIERLKAQSQALKEKEQAPVFLEADLAAFTSHFKQIFADMHAREKQLQTISDSLPPAHYKETMNTILMWMQQSETKLSMPQVAIAEYETMEQRLREFKALQSSLQEQQKGLTYLSTTVEELSRKGPAEVGRSYRSELEVVLGRWKKLSAQLAEQCQKLEERMTKLQRFQNDTRTLKKWMAEVDVFLKEEWPALGDSEALEKQLEQCTALVNDIQTIQPSLNSVNETGKKMKSEAEPEFASRIEAELKDLNAQWDHICQQAYAKKAALKGGLDKTVSLRKDLSEMHEWITQAEEEYLERDFEYKTPDELQKAVEELKRAKEEALQKEVKVKLITDSVNNFIAKAPPAAHEALKKELDVLITSYQQLCSRLNGKWKTLEEVWACWRELLSYLDAENKWLNEIELKLKATENVQGGAEEISESLDSLERLMRHPEDNRNQIRELAQTLTDGGIMDELINEKLERFNSRWEELQQEAVRRQKSLEQSIQTAQETDKTLRLIQESLAAIDKQLTAYSADRVDAAQVPQEALKIQSELTSHEISLEEMKKRNRGKDAAKRVLSQIDVAQKKLQDVSVKFRLFQKPANFEQRLQECKRILDEVKLQVPKLEMKSVEQEVVQSQLDHCMKLYKNLSEVKSEVETVIKTGRQIVQKQQTENPKELDERLTALKLQYNELGAKVTEKKQELEKCLKLSRKLRKEINALTEWLAATDAELTKRSAAQGMPSNLDAEIAWGKATRKEIEKRQGQLKSISELGENLKAVMKGKESLVDDKLSLLNSNWKAVTSRAEEWFNLLLEYQKHMEAFDQNVANVTTWMYRAEILLDESDKQKPQQKEEILKRLKAELNDIHPKVDSVRDQARDLMANRGDHCRKVVEPKLSELNQRFAAISQRIKSVKPFIPLKELEQFDFDIQKMLEPLEVEIQQGVNLKEEDFNKDMSEEDESTVKELLQRGDRLQKGLTDEKKREEIKTKQQLLRTKHNALKDLRAQRRKKALEISHQWYQYKRQADDLMTWLDDIEKKLAGLPDHKDEQKLKEIGGELEKKKEDLNAVHRQAERLSKDGAAKAVEPTLIQLSKRWQDFESKFAQFRRLNYAQIQTVREDTTFVMTETRTVETTHVPSTYLAEILHLLQALSEVEERLNSPALQAKDCEDLFKQEECLKSIKDSLGRLQGHVEIINNKKTPALKNVAPKEAANIQEKLTQLNFEWEKVNKMYRDRQGKNFHLFPSFYLNNRWKEICRQLVEKKKRIEEEKNILSEFQDDLNKLILWLEETENVISIPLEKGNEDQLRDCLSKVKVLVGELPPHKGILKRLNETGGIALGSASLNPDKKHKLESTLKEANHRLLKVSKDLPEKQKEIEILLKDFVELDQQLNQVILWVAPVRNQLELYNKVGQPGAFDIKETEAAVQAKQPNVEEVLSKGCHLYKEKPATHPVKKKLEDLNADWKAIQHLIQQLKEKPASAAFVTPGETVAVDTQTRVTKETTTFKPEMPSSVLLEVPALADFNKAWAELTDWLSRLDREIKSQRVKVGDLDDINDMILKQKAILQDLEQRRPQLDELITAAQNLKNKTSNQEARTIITDRIDKIQSQWDEVHGYLQNRRQQLQEMLKDSTQWLEDKREAEQVLEQAKAKLESWKEISYTVEALKKQNTELKQFSKELRQWQINVDVANDLALKLLRDYSEDDTRKVQLMTDSVNASWAAINKRVCEREAALESALRMLQQFYLDLEKFLAWLTEAETTANVLQDATHKEKTLEDAKMVRDLMKQWQELQAEIDAHTDIFHNLDENGQKILRSLEGSEDATLLQRRLDNMNLRWSELRKKSLNIRSHLEASTDQWKRLHLSLQELLAWLQLKEDELKQQAPIGGDLPTVQKQNDIHRTFKRELKTKEPVIRSALETVRIFVAEPPVEALEKVCPEPRDLSPEERAHNVTKLLQRQADEVRSEWDKLNLQSADWQKKIDDALERLQGLQEAMDELDLKLRQAEAFKGSWQPVGDLLIDSLQDHLEKVKVYRAELVPLKEKVHHVNELAHRFTPPDLQLSQYNLSCVEDLNTRWKVLQVAVDERIKQLHEAHRDFGPTSQHFLTTSVQGPWERAISPNKVPYYINHETQTTCWDHPKMTELYQSLADLNNVRFSAYRTAMKLRRLQKALCLDLLSLSAACDALDQHNLKQNDQPMDILQIINCLTTIYDRLEQEHNNLVNVPLCVDMCLNWLLNVYDTGRTGRIRVLSFKTGVVSLCKAHLEDKYRYLFKQVASSTGFCDQRRLGLLLHDSIQIPRQLGEVASFGGSNIEPSVRSCFQFANNKPEIEAALFLDWMRLEPQSMVWLPVLHRVAAAETAKHQAKCNICKECPIIGFRYRSLKHFNYDICQSCFFSGRVAKGHKMHYPMVEYCTPTTSGEDVRDFAKVLKNKFRTKRYFAKHPRMVALKPASSPQLSHDDTHSRIEHYASRLAEMENTNGSYLNDSISPNESIDDEHLLIQHYCQSLNQESPLSQPRSPAQILISLESEERGELERILADLEEENRSVIPPAAEFEVKTLPPLAPVTPQVQPCVEGNMERMKGRKLREVSCYGNVLLLFLQFQPQADAKVNGTTLSSPSTSLQRSGSSQPMLLRVVGSQTSETMGEDELLCPPQDTSTGLEEVMEQLNNSFPSSRGERCCLWQMRGKNIKVFSVP</sequence>
<dbReference type="Gene3D" id="2.20.70.10">
    <property type="match status" value="1"/>
</dbReference>
<dbReference type="GO" id="GO:0003779">
    <property type="term" value="F:actin binding"/>
    <property type="evidence" value="ECO:0007669"/>
    <property type="project" value="UniProtKB-KW"/>
</dbReference>
<evidence type="ECO:0000256" key="13">
    <source>
        <dbReference type="ARBA" id="ARBA00023212"/>
    </source>
</evidence>
<dbReference type="Gene3D" id="1.10.418.10">
    <property type="entry name" value="Calponin-like domain"/>
    <property type="match status" value="2"/>
</dbReference>
<keyword evidence="24" id="KW-1185">Reference proteome</keyword>
<dbReference type="PROSITE" id="PS00019">
    <property type="entry name" value="ACTININ_1"/>
    <property type="match status" value="1"/>
</dbReference>
<dbReference type="Pfam" id="PF00307">
    <property type="entry name" value="CH"/>
    <property type="match status" value="2"/>
</dbReference>
<dbReference type="GO" id="GO:0045211">
    <property type="term" value="C:postsynaptic membrane"/>
    <property type="evidence" value="ECO:0007669"/>
    <property type="project" value="UniProtKB-SubCell"/>
</dbReference>
<evidence type="ECO:0000259" key="20">
    <source>
        <dbReference type="PROSITE" id="PS50020"/>
    </source>
</evidence>
<organism evidence="23 24">
    <name type="scientific">Junco hyemalis</name>
    <name type="common">Dark-eyed junco</name>
    <dbReference type="NCBI Taxonomy" id="40217"/>
    <lineage>
        <taxon>Eukaryota</taxon>
        <taxon>Metazoa</taxon>
        <taxon>Chordata</taxon>
        <taxon>Craniata</taxon>
        <taxon>Vertebrata</taxon>
        <taxon>Euteleostomi</taxon>
        <taxon>Archelosauria</taxon>
        <taxon>Archosauria</taxon>
        <taxon>Dinosauria</taxon>
        <taxon>Saurischia</taxon>
        <taxon>Theropoda</taxon>
        <taxon>Coelurosauria</taxon>
        <taxon>Aves</taxon>
        <taxon>Neognathae</taxon>
        <taxon>Neoaves</taxon>
        <taxon>Telluraves</taxon>
        <taxon>Australaves</taxon>
        <taxon>Passeriformes</taxon>
        <taxon>Passerellidae</taxon>
        <taxon>Junco</taxon>
    </lineage>
</organism>
<keyword evidence="10 17" id="KW-0770">Synapse</keyword>
<keyword evidence="6" id="KW-0677">Repeat</keyword>
<dbReference type="Pfam" id="PF09068">
    <property type="entry name" value="EF-hand_2"/>
    <property type="match status" value="1"/>
</dbReference>
<dbReference type="SUPFAM" id="SSF57850">
    <property type="entry name" value="RING/U-box"/>
    <property type="match status" value="1"/>
</dbReference>
<dbReference type="CDD" id="cd21233">
    <property type="entry name" value="CH_DMD_rpt2"/>
    <property type="match status" value="1"/>
</dbReference>
<dbReference type="InterPro" id="IPR015154">
    <property type="entry name" value="EF-hand_dom_typ2"/>
</dbReference>
<dbReference type="InterPro" id="IPR035436">
    <property type="entry name" value="Dystrophin/utrophin"/>
</dbReference>
<dbReference type="InterPro" id="IPR000433">
    <property type="entry name" value="Znf_ZZ"/>
</dbReference>
<keyword evidence="8" id="KW-0862">Zinc</keyword>
<evidence type="ECO:0000256" key="4">
    <source>
        <dbReference type="ARBA" id="ARBA00022490"/>
    </source>
</evidence>
<evidence type="ECO:0000256" key="8">
    <source>
        <dbReference type="ARBA" id="ARBA00022833"/>
    </source>
</evidence>
<dbReference type="FunFam" id="1.20.58.60:FF:000140">
    <property type="entry name" value="dystrophin isoform X1"/>
    <property type="match status" value="1"/>
</dbReference>
<dbReference type="InterPro" id="IPR001715">
    <property type="entry name" value="CH_dom"/>
</dbReference>
<keyword evidence="4 17" id="KW-0963">Cytoplasm</keyword>
<dbReference type="Pfam" id="PF09069">
    <property type="entry name" value="EF-hand_3"/>
    <property type="match status" value="1"/>
</dbReference>
<evidence type="ECO:0000256" key="14">
    <source>
        <dbReference type="ARBA" id="ARBA00023257"/>
    </source>
</evidence>
<evidence type="ECO:0000256" key="17">
    <source>
        <dbReference type="PIRNR" id="PIRNR002341"/>
    </source>
</evidence>
<dbReference type="FunFam" id="3.30.60.90:FF:000001">
    <property type="entry name" value="Dystrophin isoform 2"/>
    <property type="match status" value="1"/>
</dbReference>
<dbReference type="FunFam" id="1.20.58.60:FF:000070">
    <property type="entry name" value="utrophin isoform X1"/>
    <property type="match status" value="1"/>
</dbReference>
<dbReference type="InterPro" id="IPR015153">
    <property type="entry name" value="EF-hand_dom_typ1"/>
</dbReference>
<dbReference type="PANTHER" id="PTHR12268:SF25">
    <property type="entry name" value="DYSTROPHIN"/>
    <property type="match status" value="1"/>
</dbReference>
<keyword evidence="5" id="KW-0479">Metal-binding</keyword>
<keyword evidence="3 17" id="KW-1003">Cell membrane</keyword>
<evidence type="ECO:0000256" key="16">
    <source>
        <dbReference type="ARBA" id="ARBA00040142"/>
    </source>
</evidence>
<evidence type="ECO:0000256" key="7">
    <source>
        <dbReference type="ARBA" id="ARBA00022771"/>
    </source>
</evidence>
<dbReference type="GO" id="GO:0090257">
    <property type="term" value="P:regulation of muscle system process"/>
    <property type="evidence" value="ECO:0007669"/>
    <property type="project" value="TreeGrafter"/>
</dbReference>
<dbReference type="InterPro" id="IPR002017">
    <property type="entry name" value="Spectrin_repeat"/>
</dbReference>
<dbReference type="FunFam" id="2.20.70.10:FF:000004">
    <property type="entry name" value="dystrophin isoform X1"/>
    <property type="match status" value="1"/>
</dbReference>
<dbReference type="SUPFAM" id="SSF51045">
    <property type="entry name" value="WW domain"/>
    <property type="match status" value="1"/>
</dbReference>
<evidence type="ECO:0000313" key="24">
    <source>
        <dbReference type="Proteomes" id="UP000694408"/>
    </source>
</evidence>
<dbReference type="InterPro" id="IPR018159">
    <property type="entry name" value="Spectrin/alpha-actinin"/>
</dbReference>
<dbReference type="SMART" id="SM00033">
    <property type="entry name" value="CH"/>
    <property type="match status" value="2"/>
</dbReference>
<evidence type="ECO:0000256" key="18">
    <source>
        <dbReference type="PROSITE-ProRule" id="PRU00228"/>
    </source>
</evidence>
<evidence type="ECO:0000256" key="5">
    <source>
        <dbReference type="ARBA" id="ARBA00022723"/>
    </source>
</evidence>
<dbReference type="FunFam" id="1.10.238.10:FF:000023">
    <property type="entry name" value="dystrophin isoform X1"/>
    <property type="match status" value="1"/>
</dbReference>
<keyword evidence="14 17" id="KW-0628">Postsynaptic cell membrane</keyword>
<dbReference type="CDD" id="cd16246">
    <property type="entry name" value="EFh_DMD"/>
    <property type="match status" value="1"/>
</dbReference>
<feature type="coiled-coil region" evidence="19">
    <location>
        <begin position="741"/>
        <end position="786"/>
    </location>
</feature>
<dbReference type="FunFam" id="1.20.58.60:FF:000118">
    <property type="entry name" value="Dystrophin"/>
    <property type="match status" value="1"/>
</dbReference>
<dbReference type="FunFam" id="1.10.418.10:FF:000032">
    <property type="entry name" value="utrophin isoform X1"/>
    <property type="match status" value="1"/>
</dbReference>
<dbReference type="PIRSF" id="PIRSF002341">
    <property type="entry name" value="Dystrophin/utrophin"/>
    <property type="match status" value="1"/>
</dbReference>
<evidence type="ECO:0000256" key="12">
    <source>
        <dbReference type="ARBA" id="ARBA00023203"/>
    </source>
</evidence>
<dbReference type="InterPro" id="IPR043145">
    <property type="entry name" value="Znf_ZZ_sf"/>
</dbReference>
<dbReference type="PROSITE" id="PS01357">
    <property type="entry name" value="ZF_ZZ_1"/>
    <property type="match status" value="1"/>
</dbReference>
<dbReference type="GO" id="GO:0008270">
    <property type="term" value="F:zinc ion binding"/>
    <property type="evidence" value="ECO:0007669"/>
    <property type="project" value="UniProtKB-KW"/>
</dbReference>
<evidence type="ECO:0000259" key="21">
    <source>
        <dbReference type="PROSITE" id="PS50021"/>
    </source>
</evidence>
<dbReference type="InterPro" id="IPR011992">
    <property type="entry name" value="EF-hand-dom_pair"/>
</dbReference>
<protein>
    <recommendedName>
        <fullName evidence="16">Dystrophin</fullName>
    </recommendedName>
</protein>
<dbReference type="FunFam" id="1.10.418.10:FF:000044">
    <property type="entry name" value="utrophin isoform X2"/>
    <property type="match status" value="1"/>
</dbReference>
<dbReference type="GO" id="GO:0055001">
    <property type="term" value="P:muscle cell development"/>
    <property type="evidence" value="ECO:0007669"/>
    <property type="project" value="TreeGrafter"/>
</dbReference>
<dbReference type="SUPFAM" id="SSF47576">
    <property type="entry name" value="Calponin-homology domain, CH-domain"/>
    <property type="match status" value="1"/>
</dbReference>
<reference evidence="23" key="1">
    <citation type="submission" date="2025-08" db="UniProtKB">
        <authorList>
            <consortium name="Ensembl"/>
        </authorList>
    </citation>
    <scope>IDENTIFICATION</scope>
</reference>
<evidence type="ECO:0000256" key="2">
    <source>
        <dbReference type="ARBA" id="ARBA00004278"/>
    </source>
</evidence>
<evidence type="ECO:0000256" key="11">
    <source>
        <dbReference type="ARBA" id="ARBA00023136"/>
    </source>
</evidence>
<dbReference type="CDD" id="cd00201">
    <property type="entry name" value="WW"/>
    <property type="match status" value="1"/>
</dbReference>
<feature type="domain" description="WW" evidence="20">
    <location>
        <begin position="2954"/>
        <end position="2987"/>
    </location>
</feature>
<dbReference type="FunFam" id="1.20.58.60:FF:000102">
    <property type="entry name" value="utrophin isoform X2"/>
    <property type="match status" value="1"/>
</dbReference>
<dbReference type="GO" id="GO:0005856">
    <property type="term" value="C:cytoskeleton"/>
    <property type="evidence" value="ECO:0007669"/>
    <property type="project" value="UniProtKB-SubCell"/>
</dbReference>
<dbReference type="PANTHER" id="PTHR12268">
    <property type="entry name" value="E3 UBIQUITIN-PROTEIN LIGASE KCMF1"/>
    <property type="match status" value="1"/>
</dbReference>
<dbReference type="SMART" id="SM00456">
    <property type="entry name" value="WW"/>
    <property type="match status" value="1"/>
</dbReference>
<evidence type="ECO:0000256" key="1">
    <source>
        <dbReference type="ARBA" id="ARBA00004245"/>
    </source>
</evidence>
<evidence type="ECO:0000256" key="9">
    <source>
        <dbReference type="ARBA" id="ARBA00022837"/>
    </source>
</evidence>
<feature type="coiled-coil region" evidence="19">
    <location>
        <begin position="2402"/>
        <end position="2446"/>
    </location>
</feature>
<dbReference type="CDD" id="cd02334">
    <property type="entry name" value="ZZ_dystrophin"/>
    <property type="match status" value="1"/>
</dbReference>
<feature type="domain" description="Calponin-homology (CH)" evidence="21">
    <location>
        <begin position="130"/>
        <end position="236"/>
    </location>
</feature>